<dbReference type="GO" id="GO:0046872">
    <property type="term" value="F:metal ion binding"/>
    <property type="evidence" value="ECO:0007669"/>
    <property type="project" value="UniProtKB-KW"/>
</dbReference>
<evidence type="ECO:0000256" key="1">
    <source>
        <dbReference type="ARBA" id="ARBA00001968"/>
    </source>
</evidence>
<dbReference type="Proteomes" id="UP000192441">
    <property type="component" value="Unassembled WGS sequence"/>
</dbReference>
<evidence type="ECO:0000256" key="2">
    <source>
        <dbReference type="ARBA" id="ARBA00022723"/>
    </source>
</evidence>
<feature type="region of interest" description="Disordered" evidence="3">
    <location>
        <begin position="1"/>
        <end position="22"/>
    </location>
</feature>
<name>A0AA91LYZ7_9MYCO</name>
<evidence type="ECO:0000313" key="7">
    <source>
        <dbReference type="Proteomes" id="UP000192441"/>
    </source>
</evidence>
<dbReference type="Pfam" id="PF13613">
    <property type="entry name" value="HTH_Tnp_4"/>
    <property type="match status" value="1"/>
</dbReference>
<dbReference type="EMBL" id="MVHM01000005">
    <property type="protein sequence ID" value="ORA38387.1"/>
    <property type="molecule type" value="Genomic_DNA"/>
</dbReference>
<feature type="domain" description="Transposase Helix-turn-helix" evidence="5">
    <location>
        <begin position="60"/>
        <end position="110"/>
    </location>
</feature>
<sequence length="403" mass="44874">MASGRVAAMWGMKPSPTDNNPLPQRWRNLLALTGLTQGQVHIVCTLAQQRLSTAPGRPWTLPVAVRVLLVLIHLRTNLTTRALAALFGTSQSTVDRVIHHLVPVLAGALQPTADNSDRPWIIDGTLIPVHDQSISAVSNNYRRSVNSQIIICAHRRRVLAASQCWPGNRNDVIVARHTVLPLLDGRVVLGDGGYRGITSITTPRRDRSGRIIRDDYYRAHRRLKARVEHVIARLKDWQILHQCRRRGHAINHSLQIVAGLWNLKAPDNNGSSLSQGATIFWSSRRRGRPRTGRMGYWSTGERRRTGSGPLTDARMKTSTSATTATRDAAPTVQPSFRPGAERVRQEPLGARPAQAREEVTRAHSEALAWPRLHDAPGGLRRLRDRRCPILRPSRKPVRARGPA</sequence>
<evidence type="ECO:0000313" key="6">
    <source>
        <dbReference type="EMBL" id="ORA38387.1"/>
    </source>
</evidence>
<accession>A0AA91LYZ7</accession>
<evidence type="ECO:0000259" key="5">
    <source>
        <dbReference type="Pfam" id="PF13613"/>
    </source>
</evidence>
<organism evidence="6 7">
    <name type="scientific">Mycobacterium branderi</name>
    <dbReference type="NCBI Taxonomy" id="43348"/>
    <lineage>
        <taxon>Bacteria</taxon>
        <taxon>Bacillati</taxon>
        <taxon>Actinomycetota</taxon>
        <taxon>Actinomycetes</taxon>
        <taxon>Mycobacteriales</taxon>
        <taxon>Mycobacteriaceae</taxon>
        <taxon>Mycobacterium</taxon>
    </lineage>
</organism>
<feature type="domain" description="DDE Tnp4" evidence="4">
    <location>
        <begin position="122"/>
        <end position="262"/>
    </location>
</feature>
<dbReference type="InterPro" id="IPR027806">
    <property type="entry name" value="HARBI1_dom"/>
</dbReference>
<evidence type="ECO:0000256" key="3">
    <source>
        <dbReference type="SAM" id="MobiDB-lite"/>
    </source>
</evidence>
<feature type="region of interest" description="Disordered" evidence="3">
    <location>
        <begin position="290"/>
        <end position="357"/>
    </location>
</feature>
<dbReference type="InterPro" id="IPR027805">
    <property type="entry name" value="Transposase_HTH_dom"/>
</dbReference>
<reference evidence="6 7" key="1">
    <citation type="submission" date="2016-12" db="EMBL/GenBank/DDBJ databases">
        <title>The new phylogeny of genus Mycobacterium.</title>
        <authorList>
            <person name="Tortoli E."/>
            <person name="Trovato A."/>
            <person name="Cirillo D.M."/>
        </authorList>
    </citation>
    <scope>NUCLEOTIDE SEQUENCE [LARGE SCALE GENOMIC DNA]</scope>
    <source>
        <strain evidence="6 7">DSM 44624</strain>
    </source>
</reference>
<comment type="cofactor">
    <cofactor evidence="1">
        <name>a divalent metal cation</name>
        <dbReference type="ChEBI" id="CHEBI:60240"/>
    </cofactor>
</comment>
<evidence type="ECO:0008006" key="8">
    <source>
        <dbReference type="Google" id="ProtNLM"/>
    </source>
</evidence>
<dbReference type="AlphaFoldDB" id="A0AA91LYZ7"/>
<comment type="caution">
    <text evidence="6">The sequence shown here is derived from an EMBL/GenBank/DDBJ whole genome shotgun (WGS) entry which is preliminary data.</text>
</comment>
<protein>
    <recommendedName>
        <fullName evidence="8">DDE superfamily endonuclease</fullName>
    </recommendedName>
</protein>
<evidence type="ECO:0000259" key="4">
    <source>
        <dbReference type="Pfam" id="PF13359"/>
    </source>
</evidence>
<proteinExistence type="predicted"/>
<dbReference type="Pfam" id="PF13359">
    <property type="entry name" value="DDE_Tnp_4"/>
    <property type="match status" value="1"/>
</dbReference>
<gene>
    <name evidence="6" type="ORF">BST20_11350</name>
</gene>
<keyword evidence="2" id="KW-0479">Metal-binding</keyword>